<dbReference type="Pfam" id="PF20239">
    <property type="entry name" value="DUF6596"/>
    <property type="match status" value="1"/>
</dbReference>
<organism evidence="4 5">
    <name type="scientific">Candidatus Acidiferrum panamense</name>
    <dbReference type="NCBI Taxonomy" id="2741543"/>
    <lineage>
        <taxon>Bacteria</taxon>
        <taxon>Pseudomonadati</taxon>
        <taxon>Acidobacteriota</taxon>
        <taxon>Terriglobia</taxon>
        <taxon>Candidatus Acidiferrales</taxon>
        <taxon>Candidatus Acidiferrum</taxon>
    </lineage>
</organism>
<dbReference type="PANTHER" id="PTHR47756:SF2">
    <property type="entry name" value="BLL6612 PROTEIN"/>
    <property type="match status" value="1"/>
</dbReference>
<dbReference type="InterPro" id="IPR014284">
    <property type="entry name" value="RNA_pol_sigma-70_dom"/>
</dbReference>
<protein>
    <submittedName>
        <fullName evidence="4">Sigma-70 family RNA polymerase sigma factor</fullName>
    </submittedName>
</protein>
<dbReference type="PANTHER" id="PTHR47756">
    <property type="entry name" value="BLL6612 PROTEIN-RELATED"/>
    <property type="match status" value="1"/>
</dbReference>
<evidence type="ECO:0000259" key="1">
    <source>
        <dbReference type="Pfam" id="PF04542"/>
    </source>
</evidence>
<accession>A0A7V8SVI0</accession>
<dbReference type="AlphaFoldDB" id="A0A7V8SVI0"/>
<name>A0A7V8SVI0_9BACT</name>
<dbReference type="EMBL" id="JACDQQ010000149">
    <property type="protein sequence ID" value="MBA0083642.1"/>
    <property type="molecule type" value="Genomic_DNA"/>
</dbReference>
<gene>
    <name evidence="4" type="ORF">HRJ53_01465</name>
</gene>
<dbReference type="Gene3D" id="1.10.1740.10">
    <property type="match status" value="1"/>
</dbReference>
<dbReference type="GO" id="GO:0006352">
    <property type="term" value="P:DNA-templated transcription initiation"/>
    <property type="evidence" value="ECO:0007669"/>
    <property type="project" value="InterPro"/>
</dbReference>
<sequence>MTSPQSAGALLEHLFRHQAGRIVAYLTRRLGPAHLDLAEEAVQETMLRALETWPYSGVPENAPAWLFRVAHNAAIDSVRRLRLHREKTEALLAGLSQLETPCQQSDLEEQLRDDELRMIAMCCHPQIPRDASVALSLKTVGGFSVREIARAFLADDSTIRQRLVRAKRQIREQHLTLEMPTGQQLEQRLDSILGAVYLIFNEGYTAHEGAELIRQDLCFEAIRLGQLIASSSIAEPRVHALVALMALQAARLPARVDTAGDLILLESQDRGLWDRRLIGLGFYHFDCS</sequence>
<dbReference type="SUPFAM" id="SSF88659">
    <property type="entry name" value="Sigma3 and sigma4 domains of RNA polymerase sigma factors"/>
    <property type="match status" value="1"/>
</dbReference>
<feature type="domain" description="RNA polymerase sigma factor 70 region 4 type 2" evidence="2">
    <location>
        <begin position="119"/>
        <end position="169"/>
    </location>
</feature>
<dbReference type="Gene3D" id="1.10.10.10">
    <property type="entry name" value="Winged helix-like DNA-binding domain superfamily/Winged helix DNA-binding domain"/>
    <property type="match status" value="1"/>
</dbReference>
<keyword evidence="5" id="KW-1185">Reference proteome</keyword>
<dbReference type="Pfam" id="PF08281">
    <property type="entry name" value="Sigma70_r4_2"/>
    <property type="match status" value="1"/>
</dbReference>
<evidence type="ECO:0000313" key="5">
    <source>
        <dbReference type="Proteomes" id="UP000567293"/>
    </source>
</evidence>
<dbReference type="NCBIfam" id="TIGR02937">
    <property type="entry name" value="sigma70-ECF"/>
    <property type="match status" value="1"/>
</dbReference>
<dbReference type="InterPro" id="IPR013324">
    <property type="entry name" value="RNA_pol_sigma_r3/r4-like"/>
</dbReference>
<dbReference type="InterPro" id="IPR007627">
    <property type="entry name" value="RNA_pol_sigma70_r2"/>
</dbReference>
<dbReference type="InterPro" id="IPR036388">
    <property type="entry name" value="WH-like_DNA-bd_sf"/>
</dbReference>
<dbReference type="SUPFAM" id="SSF88946">
    <property type="entry name" value="Sigma2 domain of RNA polymerase sigma factors"/>
    <property type="match status" value="1"/>
</dbReference>
<reference evidence="4" key="1">
    <citation type="submission" date="2020-06" db="EMBL/GenBank/DDBJ databases">
        <title>Legume-microbial interactions unlock mineral nutrients during tropical forest succession.</title>
        <authorList>
            <person name="Epihov D.Z."/>
        </authorList>
    </citation>
    <scope>NUCLEOTIDE SEQUENCE [LARGE SCALE GENOMIC DNA]</scope>
    <source>
        <strain evidence="4">Pan2503</strain>
    </source>
</reference>
<feature type="domain" description="DUF6596" evidence="3">
    <location>
        <begin position="188"/>
        <end position="285"/>
    </location>
</feature>
<proteinExistence type="predicted"/>
<comment type="caution">
    <text evidence="4">The sequence shown here is derived from an EMBL/GenBank/DDBJ whole genome shotgun (WGS) entry which is preliminary data.</text>
</comment>
<dbReference type="Proteomes" id="UP000567293">
    <property type="component" value="Unassembled WGS sequence"/>
</dbReference>
<dbReference type="Pfam" id="PF04542">
    <property type="entry name" value="Sigma70_r2"/>
    <property type="match status" value="1"/>
</dbReference>
<dbReference type="InterPro" id="IPR046531">
    <property type="entry name" value="DUF6596"/>
</dbReference>
<feature type="domain" description="RNA polymerase sigma-70 region 2" evidence="1">
    <location>
        <begin position="14"/>
        <end position="82"/>
    </location>
</feature>
<evidence type="ECO:0000259" key="2">
    <source>
        <dbReference type="Pfam" id="PF08281"/>
    </source>
</evidence>
<evidence type="ECO:0000313" key="4">
    <source>
        <dbReference type="EMBL" id="MBA0083642.1"/>
    </source>
</evidence>
<evidence type="ECO:0000259" key="3">
    <source>
        <dbReference type="Pfam" id="PF20239"/>
    </source>
</evidence>
<dbReference type="InterPro" id="IPR013249">
    <property type="entry name" value="RNA_pol_sigma70_r4_t2"/>
</dbReference>
<feature type="non-terminal residue" evidence="4">
    <location>
        <position position="288"/>
    </location>
</feature>
<dbReference type="InterPro" id="IPR013325">
    <property type="entry name" value="RNA_pol_sigma_r2"/>
</dbReference>
<dbReference type="GO" id="GO:0003677">
    <property type="term" value="F:DNA binding"/>
    <property type="evidence" value="ECO:0007669"/>
    <property type="project" value="InterPro"/>
</dbReference>
<dbReference type="GO" id="GO:0016987">
    <property type="term" value="F:sigma factor activity"/>
    <property type="evidence" value="ECO:0007669"/>
    <property type="project" value="InterPro"/>
</dbReference>